<dbReference type="EMBL" id="JRTT01000001">
    <property type="protein sequence ID" value="KHD79297.1"/>
    <property type="molecule type" value="Genomic_DNA"/>
</dbReference>
<name>A0A0A6XGU3_ACTUT</name>
<protein>
    <submittedName>
        <fullName evidence="5">DNA glycosylase</fullName>
    </submittedName>
</protein>
<dbReference type="CDD" id="cd10028">
    <property type="entry name" value="UDG-F2_TDG_MUG"/>
    <property type="match status" value="1"/>
</dbReference>
<dbReference type="PANTHER" id="PTHR12159:SF9">
    <property type="entry name" value="G_T MISMATCH-SPECIFIC THYMINE DNA GLYCOSYLASE"/>
    <property type="match status" value="1"/>
</dbReference>
<dbReference type="SMART" id="SM00986">
    <property type="entry name" value="UDG"/>
    <property type="match status" value="1"/>
</dbReference>
<reference evidence="5 6" key="1">
    <citation type="submission" date="2014-10" db="EMBL/GenBank/DDBJ databases">
        <title>Draft genome sequence of Actinoplanes utahensis NRRL 12052.</title>
        <authorList>
            <person name="Velasco-Bucheli B."/>
            <person name="del Cerro C."/>
            <person name="Hormigo D."/>
            <person name="Garcia J.L."/>
            <person name="Acebal C."/>
            <person name="Arroyo M."/>
            <person name="de la Mata I."/>
        </authorList>
    </citation>
    <scope>NUCLEOTIDE SEQUENCE [LARGE SCALE GENOMIC DNA]</scope>
    <source>
        <strain evidence="5 6">NRRL 12052</strain>
    </source>
</reference>
<dbReference type="Proteomes" id="UP000054537">
    <property type="component" value="Unassembled WGS sequence"/>
</dbReference>
<dbReference type="InterPro" id="IPR036895">
    <property type="entry name" value="Uracil-DNA_glycosylase-like_sf"/>
</dbReference>
<evidence type="ECO:0000313" key="6">
    <source>
        <dbReference type="Proteomes" id="UP000054537"/>
    </source>
</evidence>
<dbReference type="InterPro" id="IPR005122">
    <property type="entry name" value="Uracil-DNA_glycosylase-like"/>
</dbReference>
<evidence type="ECO:0000256" key="3">
    <source>
        <dbReference type="ARBA" id="ARBA00023204"/>
    </source>
</evidence>
<dbReference type="InterPro" id="IPR015637">
    <property type="entry name" value="MUG/TDG"/>
</dbReference>
<keyword evidence="6" id="KW-1185">Reference proteome</keyword>
<dbReference type="GO" id="GO:0004844">
    <property type="term" value="F:uracil DNA N-glycosylase activity"/>
    <property type="evidence" value="ECO:0007669"/>
    <property type="project" value="TreeGrafter"/>
</dbReference>
<comment type="caution">
    <text evidence="5">The sequence shown here is derived from an EMBL/GenBank/DDBJ whole genome shotgun (WGS) entry which is preliminary data.</text>
</comment>
<dbReference type="SMART" id="SM00987">
    <property type="entry name" value="UreE_C"/>
    <property type="match status" value="1"/>
</dbReference>
<dbReference type="Pfam" id="PF03167">
    <property type="entry name" value="UDG"/>
    <property type="match status" value="1"/>
</dbReference>
<evidence type="ECO:0000256" key="2">
    <source>
        <dbReference type="ARBA" id="ARBA00022801"/>
    </source>
</evidence>
<accession>A0A0A6XGU3</accession>
<evidence type="ECO:0000313" key="5">
    <source>
        <dbReference type="EMBL" id="KHD79297.1"/>
    </source>
</evidence>
<proteinExistence type="predicted"/>
<dbReference type="Gene3D" id="3.40.470.10">
    <property type="entry name" value="Uracil-DNA glycosylase-like domain"/>
    <property type="match status" value="1"/>
</dbReference>
<dbReference type="SUPFAM" id="SSF52141">
    <property type="entry name" value="Uracil-DNA glycosylase-like"/>
    <property type="match status" value="1"/>
</dbReference>
<dbReference type="PANTHER" id="PTHR12159">
    <property type="entry name" value="G/T AND G/U MISMATCH-SPECIFIC DNA GLYCOSYLASE"/>
    <property type="match status" value="1"/>
</dbReference>
<dbReference type="STRING" id="1869.MB27_00325"/>
<organism evidence="5 6">
    <name type="scientific">Actinoplanes utahensis</name>
    <dbReference type="NCBI Taxonomy" id="1869"/>
    <lineage>
        <taxon>Bacteria</taxon>
        <taxon>Bacillati</taxon>
        <taxon>Actinomycetota</taxon>
        <taxon>Actinomycetes</taxon>
        <taxon>Micromonosporales</taxon>
        <taxon>Micromonosporaceae</taxon>
        <taxon>Actinoplanes</taxon>
    </lineage>
</organism>
<feature type="domain" description="Uracil-DNA glycosylase-like" evidence="4">
    <location>
        <begin position="22"/>
        <end position="180"/>
    </location>
</feature>
<evidence type="ECO:0000256" key="1">
    <source>
        <dbReference type="ARBA" id="ARBA00022763"/>
    </source>
</evidence>
<dbReference type="NCBIfam" id="NF007570">
    <property type="entry name" value="PRK10201.1"/>
    <property type="match status" value="1"/>
</dbReference>
<gene>
    <name evidence="5" type="ORF">MB27_00325</name>
</gene>
<dbReference type="GO" id="GO:0006285">
    <property type="term" value="P:base-excision repair, AP site formation"/>
    <property type="evidence" value="ECO:0007669"/>
    <property type="project" value="InterPro"/>
</dbReference>
<keyword evidence="1" id="KW-0227">DNA damage</keyword>
<sequence length="184" mass="19557">MAARAARPSAEEMAAAAGRTIPDVEGPDLLVLFSGINPSLYSAVTGHHFARPGNRFWPALHGSGFTDRLLHPSEQHLLPALGLGITNVVARATARADELAPEEFVHGGARLAERVARLQPRVLAVLGVTAYRAAFGRPKAQIGRQEESISGVPVWVLPNPSGLNAHFQLPALISEFAALRATIL</sequence>
<keyword evidence="3" id="KW-0234">DNA repair</keyword>
<dbReference type="AlphaFoldDB" id="A0A0A6XGU3"/>
<keyword evidence="2" id="KW-0378">Hydrolase</keyword>
<evidence type="ECO:0000259" key="4">
    <source>
        <dbReference type="SMART" id="SM00986"/>
    </source>
</evidence>
<dbReference type="GO" id="GO:0008263">
    <property type="term" value="F:pyrimidine-specific mismatch base pair DNA N-glycosylase activity"/>
    <property type="evidence" value="ECO:0007669"/>
    <property type="project" value="TreeGrafter"/>
</dbReference>
<dbReference type="eggNOG" id="COG3663">
    <property type="taxonomic scope" value="Bacteria"/>
</dbReference>